<evidence type="ECO:0000313" key="8">
    <source>
        <dbReference type="Proteomes" id="UP000182827"/>
    </source>
</evidence>
<dbReference type="Gene3D" id="1.10.10.10">
    <property type="entry name" value="Winged helix-like DNA-binding domain superfamily/Winged helix DNA-binding domain"/>
    <property type="match status" value="1"/>
</dbReference>
<dbReference type="SMART" id="SM00345">
    <property type="entry name" value="HTH_GNTR"/>
    <property type="match status" value="1"/>
</dbReference>
<dbReference type="GO" id="GO:0003677">
    <property type="term" value="F:DNA binding"/>
    <property type="evidence" value="ECO:0007669"/>
    <property type="project" value="UniProtKB-KW"/>
</dbReference>
<dbReference type="Pfam" id="PF00392">
    <property type="entry name" value="GntR"/>
    <property type="match status" value="1"/>
</dbReference>
<dbReference type="CDD" id="cd07377">
    <property type="entry name" value="WHTH_GntR"/>
    <property type="match status" value="1"/>
</dbReference>
<organism evidence="7 8">
    <name type="scientific">Acinetobacter bohemicus</name>
    <dbReference type="NCBI Taxonomy" id="1435036"/>
    <lineage>
        <taxon>Bacteria</taxon>
        <taxon>Pseudomonadati</taxon>
        <taxon>Pseudomonadota</taxon>
        <taxon>Gammaproteobacteria</taxon>
        <taxon>Moraxellales</taxon>
        <taxon>Moraxellaceae</taxon>
        <taxon>Acinetobacter</taxon>
    </lineage>
</organism>
<evidence type="ECO:0000256" key="5">
    <source>
        <dbReference type="ARBA" id="ARBA00023163"/>
    </source>
</evidence>
<dbReference type="InterPro" id="IPR015421">
    <property type="entry name" value="PyrdxlP-dep_Trfase_major"/>
</dbReference>
<evidence type="ECO:0000256" key="4">
    <source>
        <dbReference type="ARBA" id="ARBA00023125"/>
    </source>
</evidence>
<dbReference type="Proteomes" id="UP000182827">
    <property type="component" value="Unassembled WGS sequence"/>
</dbReference>
<dbReference type="Pfam" id="PF00155">
    <property type="entry name" value="Aminotran_1_2"/>
    <property type="match status" value="1"/>
</dbReference>
<keyword evidence="8" id="KW-1185">Reference proteome</keyword>
<gene>
    <name evidence="7" type="ORF">SAMN05444586_10203</name>
</gene>
<name>A0A1I6V0Z6_9GAMM</name>
<evidence type="ECO:0000256" key="1">
    <source>
        <dbReference type="ARBA" id="ARBA00005384"/>
    </source>
</evidence>
<dbReference type="InterPro" id="IPR051446">
    <property type="entry name" value="HTH_trans_reg/aminotransferase"/>
</dbReference>
<dbReference type="InterPro" id="IPR000524">
    <property type="entry name" value="Tscrpt_reg_HTH_GntR"/>
</dbReference>
<keyword evidence="3" id="KW-0805">Transcription regulation</keyword>
<evidence type="ECO:0000256" key="3">
    <source>
        <dbReference type="ARBA" id="ARBA00023015"/>
    </source>
</evidence>
<accession>A0A1I6V0Z6</accession>
<dbReference type="PROSITE" id="PS50949">
    <property type="entry name" value="HTH_GNTR"/>
    <property type="match status" value="1"/>
</dbReference>
<sequence length="520" mass="58722">MKGGECIFNNGMVVRYTFDIFKSTTLTMKTASSAYFPHLILPKGQQIKDGLYCALRDAILAGHLSAGAKLPSSRALAEMMSISRNSVLAALERLLDEGYLVTKPSSGTYVADVIPDQLIQIQNDIPHAVHQPTQTLNINPHIASLLPHWHKQNLSSQEKKMFHVGVGCVDLFPHQLWGKLLGRAWRQSYYQLGQFHDPRGYLPLRQAICQYVQSTRGLNCTEQQILIVNGTQQAIHLAAYALLQPHDQVCLDEPGYDAALNIFRSFGAIVQPIESDHEGMKIPDIIQHYSASKLIYTAPSHQFPLGGTLSLARRLALLDWATQQQKWIFEDDYNSEFRYGTHPIQALHGLDQQQRVIYSGTFSKMMFPEFRLGFMVVPEALIGVFSLAKYYTDTRSSSLEQVALATFIQDGHYARHVRKVRKACYERQQALILAIQHYLFDVLTVEPTDSGIHLVCWLKENWTEQDFVAQCAKVGLMVQPLSRYCQNSCQKAAVLIGYAAHTVNEIHEHIERLAKSIKKI</sequence>
<dbReference type="GO" id="GO:0008483">
    <property type="term" value="F:transaminase activity"/>
    <property type="evidence" value="ECO:0007669"/>
    <property type="project" value="UniProtKB-KW"/>
</dbReference>
<reference evidence="8" key="1">
    <citation type="submission" date="2016-10" db="EMBL/GenBank/DDBJ databases">
        <authorList>
            <person name="Varghese N."/>
            <person name="Submissions S."/>
        </authorList>
    </citation>
    <scope>NUCLEOTIDE SEQUENCE [LARGE SCALE GENOMIC DNA]</scope>
    <source>
        <strain evidence="8">ANC 5076</strain>
    </source>
</reference>
<protein>
    <submittedName>
        <fullName evidence="7">GntR family transcriptional regulator / MocR family aminotransferase</fullName>
    </submittedName>
</protein>
<keyword evidence="4" id="KW-0238">DNA-binding</keyword>
<keyword evidence="5" id="KW-0804">Transcription</keyword>
<keyword evidence="2" id="KW-0663">Pyridoxal phosphate</keyword>
<dbReference type="InterPro" id="IPR015424">
    <property type="entry name" value="PyrdxlP-dep_Trfase"/>
</dbReference>
<evidence type="ECO:0000256" key="2">
    <source>
        <dbReference type="ARBA" id="ARBA00022898"/>
    </source>
</evidence>
<dbReference type="Gene3D" id="3.40.640.10">
    <property type="entry name" value="Type I PLP-dependent aspartate aminotransferase-like (Major domain)"/>
    <property type="match status" value="1"/>
</dbReference>
<comment type="similarity">
    <text evidence="1">In the C-terminal section; belongs to the class-I pyridoxal-phosphate-dependent aminotransferase family.</text>
</comment>
<dbReference type="PANTHER" id="PTHR46577">
    <property type="entry name" value="HTH-TYPE TRANSCRIPTIONAL REGULATORY PROTEIN GABR"/>
    <property type="match status" value="1"/>
</dbReference>
<keyword evidence="7" id="KW-0032">Aminotransferase</keyword>
<dbReference type="SUPFAM" id="SSF46785">
    <property type="entry name" value="Winged helix' DNA-binding domain"/>
    <property type="match status" value="1"/>
</dbReference>
<dbReference type="SUPFAM" id="SSF53383">
    <property type="entry name" value="PLP-dependent transferases"/>
    <property type="match status" value="1"/>
</dbReference>
<dbReference type="GO" id="GO:0003700">
    <property type="term" value="F:DNA-binding transcription factor activity"/>
    <property type="evidence" value="ECO:0007669"/>
    <property type="project" value="InterPro"/>
</dbReference>
<dbReference type="InterPro" id="IPR036390">
    <property type="entry name" value="WH_DNA-bd_sf"/>
</dbReference>
<dbReference type="PANTHER" id="PTHR46577:SF1">
    <property type="entry name" value="HTH-TYPE TRANSCRIPTIONAL REGULATORY PROTEIN GABR"/>
    <property type="match status" value="1"/>
</dbReference>
<dbReference type="CDD" id="cd00609">
    <property type="entry name" value="AAT_like"/>
    <property type="match status" value="1"/>
</dbReference>
<dbReference type="GO" id="GO:0030170">
    <property type="term" value="F:pyridoxal phosphate binding"/>
    <property type="evidence" value="ECO:0007669"/>
    <property type="project" value="InterPro"/>
</dbReference>
<proteinExistence type="inferred from homology"/>
<dbReference type="AlphaFoldDB" id="A0A1I6V0Z6"/>
<dbReference type="InterPro" id="IPR004839">
    <property type="entry name" value="Aminotransferase_I/II_large"/>
</dbReference>
<dbReference type="InterPro" id="IPR036388">
    <property type="entry name" value="WH-like_DNA-bd_sf"/>
</dbReference>
<feature type="domain" description="HTH gntR-type" evidence="6">
    <location>
        <begin position="45"/>
        <end position="113"/>
    </location>
</feature>
<evidence type="ECO:0000313" key="7">
    <source>
        <dbReference type="EMBL" id="SFT07348.1"/>
    </source>
</evidence>
<dbReference type="EMBL" id="FOZU01000020">
    <property type="protein sequence ID" value="SFT07348.1"/>
    <property type="molecule type" value="Genomic_DNA"/>
</dbReference>
<evidence type="ECO:0000259" key="6">
    <source>
        <dbReference type="PROSITE" id="PS50949"/>
    </source>
</evidence>
<keyword evidence="7" id="KW-0808">Transferase</keyword>
<dbReference type="PRINTS" id="PR00035">
    <property type="entry name" value="HTHGNTR"/>
</dbReference>